<dbReference type="AlphaFoldDB" id="A0A820LGL0"/>
<accession>A0A820LGL0</accession>
<evidence type="ECO:0000313" key="5">
    <source>
        <dbReference type="EMBL" id="CAF4356604.1"/>
    </source>
</evidence>
<dbReference type="Proteomes" id="UP000663868">
    <property type="component" value="Unassembled WGS sequence"/>
</dbReference>
<dbReference type="GO" id="GO:0036159">
    <property type="term" value="P:inner dynein arm assembly"/>
    <property type="evidence" value="ECO:0007669"/>
    <property type="project" value="InterPro"/>
</dbReference>
<dbReference type="GO" id="GO:0003341">
    <property type="term" value="P:cilium movement"/>
    <property type="evidence" value="ECO:0007669"/>
    <property type="project" value="InterPro"/>
</dbReference>
<reference evidence="5" key="1">
    <citation type="submission" date="2021-02" db="EMBL/GenBank/DDBJ databases">
        <authorList>
            <person name="Nowell W R."/>
        </authorList>
    </citation>
    <scope>NUCLEOTIDE SEQUENCE</scope>
</reference>
<proteinExistence type="inferred from homology"/>
<name>A0A820LGL0_9BILA</name>
<dbReference type="InterPro" id="IPR033290">
    <property type="entry name" value="CCDC39"/>
</dbReference>
<keyword evidence="3" id="KW-0175">Coiled coil</keyword>
<evidence type="ECO:0000256" key="3">
    <source>
        <dbReference type="ARBA" id="ARBA00023054"/>
    </source>
</evidence>
<sequence length="88" mass="10483">YTRQDEAKVKELLLKVERMTDENNKKKRAVESEVMDTTSLQVELDKTASNFRRSHAQRQDLLKRWEEIIEQMHQRDRDIDLLAAVSLI</sequence>
<evidence type="ECO:0000256" key="2">
    <source>
        <dbReference type="ARBA" id="ARBA00016725"/>
    </source>
</evidence>
<dbReference type="PANTHER" id="PTHR18962:SF0">
    <property type="entry name" value="COILED-COIL DOMAIN-CONTAINING PROTEIN 39"/>
    <property type="match status" value="1"/>
</dbReference>
<comment type="similarity">
    <text evidence="1">Belongs to the CCDC39 family.</text>
</comment>
<dbReference type="GO" id="GO:0005930">
    <property type="term" value="C:axoneme"/>
    <property type="evidence" value="ECO:0007669"/>
    <property type="project" value="InterPro"/>
</dbReference>
<dbReference type="GO" id="GO:0060285">
    <property type="term" value="P:cilium-dependent cell motility"/>
    <property type="evidence" value="ECO:0007669"/>
    <property type="project" value="TreeGrafter"/>
</dbReference>
<dbReference type="Pfam" id="PF24161">
    <property type="entry name" value="CCDC39"/>
    <property type="match status" value="1"/>
</dbReference>
<organism evidence="5 6">
    <name type="scientific">Adineta steineri</name>
    <dbReference type="NCBI Taxonomy" id="433720"/>
    <lineage>
        <taxon>Eukaryota</taxon>
        <taxon>Metazoa</taxon>
        <taxon>Spiralia</taxon>
        <taxon>Gnathifera</taxon>
        <taxon>Rotifera</taxon>
        <taxon>Eurotatoria</taxon>
        <taxon>Bdelloidea</taxon>
        <taxon>Adinetida</taxon>
        <taxon>Adinetidae</taxon>
        <taxon>Adineta</taxon>
    </lineage>
</organism>
<protein>
    <recommendedName>
        <fullName evidence="2">Coiled-coil domain-containing protein 39</fullName>
    </recommendedName>
</protein>
<evidence type="ECO:0000256" key="1">
    <source>
        <dbReference type="ARBA" id="ARBA00005805"/>
    </source>
</evidence>
<gene>
    <name evidence="5" type="ORF">KXQ929_LOCUS48576</name>
</gene>
<dbReference type="EMBL" id="CAJOBB010019261">
    <property type="protein sequence ID" value="CAF4356604.1"/>
    <property type="molecule type" value="Genomic_DNA"/>
</dbReference>
<comment type="caution">
    <text evidence="5">The sequence shown here is derived from an EMBL/GenBank/DDBJ whole genome shotgun (WGS) entry which is preliminary data.</text>
</comment>
<feature type="non-terminal residue" evidence="5">
    <location>
        <position position="1"/>
    </location>
</feature>
<dbReference type="PANTHER" id="PTHR18962">
    <property type="entry name" value="COILED-COIL DOMAIN-CONTAINING PROTEIN 39"/>
    <property type="match status" value="1"/>
</dbReference>
<comment type="function">
    <text evidence="4">Required for assembly of dynein regulatory complex (DRC) and inner dynein arm (IDA) complexes, which are responsible for ciliary beat regulation, thereby playing a central role in motility in cilia and flagella. Probably acts together with CCDC40 to form a molecular ruler that determines the 96 nanometer (nm) repeat length and arrangements of components in cilia and flagella. Not required for outer dynein arm complexes assembly.</text>
</comment>
<evidence type="ECO:0000313" key="6">
    <source>
        <dbReference type="Proteomes" id="UP000663868"/>
    </source>
</evidence>
<evidence type="ECO:0000256" key="4">
    <source>
        <dbReference type="ARBA" id="ARBA00045182"/>
    </source>
</evidence>